<keyword evidence="1" id="KW-0862">Zinc</keyword>
<dbReference type="PROSITE" id="PS50114">
    <property type="entry name" value="GATA_ZN_FINGER_2"/>
    <property type="match status" value="1"/>
</dbReference>
<feature type="region of interest" description="Disordered" evidence="2">
    <location>
        <begin position="332"/>
        <end position="384"/>
    </location>
</feature>
<dbReference type="Proteomes" id="UP001140172">
    <property type="component" value="Unassembled WGS sequence"/>
</dbReference>
<proteinExistence type="predicted"/>
<dbReference type="GO" id="GO:0008270">
    <property type="term" value="F:zinc ion binding"/>
    <property type="evidence" value="ECO:0007669"/>
    <property type="project" value="UniProtKB-KW"/>
</dbReference>
<feature type="domain" description="GATA-type" evidence="3">
    <location>
        <begin position="279"/>
        <end position="335"/>
    </location>
</feature>
<accession>A0A9W8HIW8</accession>
<dbReference type="OrthoDB" id="515401at2759"/>
<feature type="compositionally biased region" description="Basic and acidic residues" evidence="2">
    <location>
        <begin position="346"/>
        <end position="357"/>
    </location>
</feature>
<evidence type="ECO:0000313" key="5">
    <source>
        <dbReference type="Proteomes" id="UP001140172"/>
    </source>
</evidence>
<feature type="compositionally biased region" description="Basic and acidic residues" evidence="2">
    <location>
        <begin position="12"/>
        <end position="29"/>
    </location>
</feature>
<keyword evidence="5" id="KW-1185">Reference proteome</keyword>
<feature type="region of interest" description="Disordered" evidence="2">
    <location>
        <begin position="1"/>
        <end position="29"/>
    </location>
</feature>
<feature type="compositionally biased region" description="Polar residues" evidence="2">
    <location>
        <begin position="1"/>
        <end position="11"/>
    </location>
</feature>
<gene>
    <name evidence="4" type="ORF">GGI15_001735</name>
</gene>
<dbReference type="CDD" id="cd00202">
    <property type="entry name" value="ZnF_GATA"/>
    <property type="match status" value="1"/>
</dbReference>
<dbReference type="InterPro" id="IPR000679">
    <property type="entry name" value="Znf_GATA"/>
</dbReference>
<dbReference type="SUPFAM" id="SSF57716">
    <property type="entry name" value="Glucocorticoid receptor-like (DNA-binding domain)"/>
    <property type="match status" value="1"/>
</dbReference>
<feature type="compositionally biased region" description="Pro residues" evidence="2">
    <location>
        <begin position="197"/>
        <end position="206"/>
    </location>
</feature>
<dbReference type="GO" id="GO:0006355">
    <property type="term" value="P:regulation of DNA-templated transcription"/>
    <property type="evidence" value="ECO:0007669"/>
    <property type="project" value="InterPro"/>
</dbReference>
<feature type="compositionally biased region" description="Low complexity" evidence="2">
    <location>
        <begin position="178"/>
        <end position="196"/>
    </location>
</feature>
<keyword evidence="1" id="KW-0479">Metal-binding</keyword>
<evidence type="ECO:0000256" key="1">
    <source>
        <dbReference type="PROSITE-ProRule" id="PRU00094"/>
    </source>
</evidence>
<sequence>MLLQLPNASTKTSRDDKQDNTNESSERFYDTSQLTLIDARTPSHTRVFTSTDTTPVIEHDRIDDVIFSMSTQVSAPMSGGLFPAPHSATTTFHEDIFGQLQLPADLVLSAPSAAPPVAAPHQTVAASYAAQSAHFLQSGAPSAPSMQELIYQQESFYTAPYNYSSPQAIPPPPPLQPSQPQSYFLPHHQQHQQQHQPAPPPPPPLHFPNQAFPTFDHGTLVSHSAAATAAAMSGIPMGFGTTPLYNGGAVPPGSYTSTSAATAAAAAAAIEDRGTRRARGVENRCSVCSVTETPSWRRHKITSAMVCNACGLYYNLHGRDREFVINSRGQKVVKRQPRGVSKKRRQELARMRSEANRLRNNQMLPPVGSDAGAEERDPAQGNNDSIFNVYNGF</sequence>
<dbReference type="Pfam" id="PF00320">
    <property type="entry name" value="GATA"/>
    <property type="match status" value="1"/>
</dbReference>
<comment type="caution">
    <text evidence="4">The sequence shown here is derived from an EMBL/GenBank/DDBJ whole genome shotgun (WGS) entry which is preliminary data.</text>
</comment>
<dbReference type="InterPro" id="IPR013088">
    <property type="entry name" value="Znf_NHR/GATA"/>
</dbReference>
<dbReference type="EMBL" id="JANBUM010000075">
    <property type="protein sequence ID" value="KAJ2786027.1"/>
    <property type="molecule type" value="Genomic_DNA"/>
</dbReference>
<feature type="compositionally biased region" description="Basic residues" evidence="2">
    <location>
        <begin position="332"/>
        <end position="345"/>
    </location>
</feature>
<protein>
    <recommendedName>
        <fullName evidence="3">GATA-type domain-containing protein</fullName>
    </recommendedName>
</protein>
<evidence type="ECO:0000256" key="2">
    <source>
        <dbReference type="SAM" id="MobiDB-lite"/>
    </source>
</evidence>
<dbReference type="SMART" id="SM00401">
    <property type="entry name" value="ZnF_GATA"/>
    <property type="match status" value="1"/>
</dbReference>
<dbReference type="Gene3D" id="3.30.50.10">
    <property type="entry name" value="Erythroid Transcription Factor GATA-1, subunit A"/>
    <property type="match status" value="1"/>
</dbReference>
<organism evidence="4 5">
    <name type="scientific">Coemansia interrupta</name>
    <dbReference type="NCBI Taxonomy" id="1126814"/>
    <lineage>
        <taxon>Eukaryota</taxon>
        <taxon>Fungi</taxon>
        <taxon>Fungi incertae sedis</taxon>
        <taxon>Zoopagomycota</taxon>
        <taxon>Kickxellomycotina</taxon>
        <taxon>Kickxellomycetes</taxon>
        <taxon>Kickxellales</taxon>
        <taxon>Kickxellaceae</taxon>
        <taxon>Coemansia</taxon>
    </lineage>
</organism>
<evidence type="ECO:0000313" key="4">
    <source>
        <dbReference type="EMBL" id="KAJ2786027.1"/>
    </source>
</evidence>
<dbReference type="GO" id="GO:0043565">
    <property type="term" value="F:sequence-specific DNA binding"/>
    <property type="evidence" value="ECO:0007669"/>
    <property type="project" value="InterPro"/>
</dbReference>
<reference evidence="4" key="1">
    <citation type="submission" date="2022-07" db="EMBL/GenBank/DDBJ databases">
        <title>Phylogenomic reconstructions and comparative analyses of Kickxellomycotina fungi.</title>
        <authorList>
            <person name="Reynolds N.K."/>
            <person name="Stajich J.E."/>
            <person name="Barry K."/>
            <person name="Grigoriev I.V."/>
            <person name="Crous P."/>
            <person name="Smith M.E."/>
        </authorList>
    </citation>
    <scope>NUCLEOTIDE SEQUENCE</scope>
    <source>
        <strain evidence="4">BCRC 34489</strain>
    </source>
</reference>
<keyword evidence="1" id="KW-0863">Zinc-finger</keyword>
<evidence type="ECO:0000259" key="3">
    <source>
        <dbReference type="PROSITE" id="PS50114"/>
    </source>
</evidence>
<name>A0A9W8HIW8_9FUNG</name>
<feature type="compositionally biased region" description="Pro residues" evidence="2">
    <location>
        <begin position="168"/>
        <end position="177"/>
    </location>
</feature>
<feature type="region of interest" description="Disordered" evidence="2">
    <location>
        <begin position="162"/>
        <end position="213"/>
    </location>
</feature>
<dbReference type="AlphaFoldDB" id="A0A9W8HIW8"/>